<name>X0YC27_9ZZZZ</name>
<dbReference type="AlphaFoldDB" id="X0YC27"/>
<protein>
    <submittedName>
        <fullName evidence="1">Uncharacterized protein</fullName>
    </submittedName>
</protein>
<sequence>MTKCNTCVNKDTSMKIEPCKSCILHLGYRNYEKYAVDETSTAIPKARMA</sequence>
<gene>
    <name evidence="1" type="ORF">S01H1_74998</name>
</gene>
<proteinExistence type="predicted"/>
<comment type="caution">
    <text evidence="1">The sequence shown here is derived from an EMBL/GenBank/DDBJ whole genome shotgun (WGS) entry which is preliminary data.</text>
</comment>
<reference evidence="1" key="1">
    <citation type="journal article" date="2014" name="Front. Microbiol.">
        <title>High frequency of phylogenetically diverse reductive dehalogenase-homologous genes in deep subseafloor sedimentary metagenomes.</title>
        <authorList>
            <person name="Kawai M."/>
            <person name="Futagami T."/>
            <person name="Toyoda A."/>
            <person name="Takaki Y."/>
            <person name="Nishi S."/>
            <person name="Hori S."/>
            <person name="Arai W."/>
            <person name="Tsubouchi T."/>
            <person name="Morono Y."/>
            <person name="Uchiyama I."/>
            <person name="Ito T."/>
            <person name="Fujiyama A."/>
            <person name="Inagaki F."/>
            <person name="Takami H."/>
        </authorList>
    </citation>
    <scope>NUCLEOTIDE SEQUENCE</scope>
    <source>
        <strain evidence="1">Expedition CK06-06</strain>
    </source>
</reference>
<evidence type="ECO:0000313" key="1">
    <source>
        <dbReference type="EMBL" id="GAG46283.1"/>
    </source>
</evidence>
<organism evidence="1">
    <name type="scientific">marine sediment metagenome</name>
    <dbReference type="NCBI Taxonomy" id="412755"/>
    <lineage>
        <taxon>unclassified sequences</taxon>
        <taxon>metagenomes</taxon>
        <taxon>ecological metagenomes</taxon>
    </lineage>
</organism>
<dbReference type="EMBL" id="BARS01050210">
    <property type="protein sequence ID" value="GAG46283.1"/>
    <property type="molecule type" value="Genomic_DNA"/>
</dbReference>
<accession>X0YC27</accession>